<evidence type="ECO:0000313" key="4">
    <source>
        <dbReference type="Proteomes" id="UP000663671"/>
    </source>
</evidence>
<dbReference type="GO" id="GO:0006096">
    <property type="term" value="P:glycolytic process"/>
    <property type="evidence" value="ECO:0007669"/>
    <property type="project" value="UniProtKB-UniPathway"/>
</dbReference>
<keyword evidence="1" id="KW-0456">Lyase</keyword>
<dbReference type="GO" id="GO:0046464">
    <property type="term" value="P:acylglycerol catabolic process"/>
    <property type="evidence" value="ECO:0007669"/>
    <property type="project" value="TreeGrafter"/>
</dbReference>
<comment type="function">
    <text evidence="1">Catalyzes the aldol condensation of dihydroxyacetone phosphate (DHAP or glycerone-phosphate) with glyceraldehyde 3-phosphate (G3P) to form fructose 1,6-bisphosphate (FBP) in gluconeogenesis and the reverse reaction in glycolysis.</text>
</comment>
<dbReference type="GO" id="GO:0008270">
    <property type="term" value="F:zinc ion binding"/>
    <property type="evidence" value="ECO:0007669"/>
    <property type="project" value="UniProtKB-UniRule"/>
</dbReference>
<dbReference type="GO" id="GO:0004332">
    <property type="term" value="F:fructose-bisphosphate aldolase activity"/>
    <property type="evidence" value="ECO:0007669"/>
    <property type="project" value="UniProtKB-EC"/>
</dbReference>
<dbReference type="Gene3D" id="3.20.20.70">
    <property type="entry name" value="Aldolase class I"/>
    <property type="match status" value="1"/>
</dbReference>
<keyword evidence="1" id="KW-0324">Glycolysis</keyword>
<comment type="similarity">
    <text evidence="1">Belongs to the class II fructose-bisphosphate aldolase family.</text>
</comment>
<proteinExistence type="inferred from homology"/>
<dbReference type="PANTHER" id="PTHR43798:SF33">
    <property type="entry name" value="HYDROLASE, PUTATIVE (AFU_ORTHOLOGUE AFUA_2G14860)-RELATED"/>
    <property type="match status" value="1"/>
</dbReference>
<feature type="domain" description="AB hydrolase-1" evidence="2">
    <location>
        <begin position="38"/>
        <end position="327"/>
    </location>
</feature>
<dbReference type="InterPro" id="IPR000639">
    <property type="entry name" value="Epox_hydrolase-like"/>
</dbReference>
<dbReference type="UniPathway" id="UPA00109">
    <property type="reaction ID" value="UER00183"/>
</dbReference>
<dbReference type="InterPro" id="IPR000771">
    <property type="entry name" value="FBA_II"/>
</dbReference>
<evidence type="ECO:0000313" key="3">
    <source>
        <dbReference type="EMBL" id="QSS59683.1"/>
    </source>
</evidence>
<dbReference type="InterPro" id="IPR013785">
    <property type="entry name" value="Aldolase_TIM"/>
</dbReference>
<dbReference type="PANTHER" id="PTHR43798">
    <property type="entry name" value="MONOACYLGLYCEROL LIPASE"/>
    <property type="match status" value="1"/>
</dbReference>
<dbReference type="AlphaFoldDB" id="A0A8A1M4L5"/>
<sequence length="464" mass="51244">MATVVFPSLARAYTVPASHHRYTYIFSRPSTSTSTASTILFLHGFPSSSYDWRHQITFFITNGYGVLAPDLLGYGQNTSASGADANDPAQPTELSDYKAKTMSADIIALLDHENISGPVHAVGHDTGCYLLSRLGNYYPTRLASLSFLEVPYQKPGEGFHLDAINEMVKQVLGFERFGYLKFFVSEGAAGLIEEHVDSFFTLFYPAEADLWIEHLGPTGALETWLRNDRKAPLAPYITEEEKSTQFKIMRGHYKSALMWYRALVGNINVDDEIQAQLDSKLYQPVLMLTSQPSRLNIPGAAAGMMKQFAQNLTVREVDAKGHWIQLEARDEVREAVASKLPVDAELTRPKQVRHLNLKSLIHSPAPILHTHHITSLKSNRALPLLDAAVVGRYAYPGICCYNLEGILVTVRAADAKRSPAMNLTFPWAIQYTGALLVHAAASAACVAPVPVILHLDYAQSAEVI</sequence>
<protein>
    <recommendedName>
        <fullName evidence="1">Fructose-bisphosphate aldolase</fullName>
        <shortName evidence="1">FBP aldolase</shortName>
        <ecNumber evidence="1">4.1.2.13</ecNumber>
    </recommendedName>
</protein>
<dbReference type="GO" id="GO:0047372">
    <property type="term" value="F:monoacylglycerol lipase activity"/>
    <property type="evidence" value="ECO:0007669"/>
    <property type="project" value="TreeGrafter"/>
</dbReference>
<dbReference type="OrthoDB" id="284184at2759"/>
<comment type="catalytic activity">
    <reaction evidence="1">
        <text>beta-D-fructose 1,6-bisphosphate = D-glyceraldehyde 3-phosphate + dihydroxyacetone phosphate</text>
        <dbReference type="Rhea" id="RHEA:14729"/>
        <dbReference type="ChEBI" id="CHEBI:32966"/>
        <dbReference type="ChEBI" id="CHEBI:57642"/>
        <dbReference type="ChEBI" id="CHEBI:59776"/>
        <dbReference type="EC" id="4.1.2.13"/>
    </reaction>
</comment>
<dbReference type="VEuPathDB" id="FungiDB:I7I51_09119"/>
<comment type="cofactor">
    <cofactor evidence="1">
        <name>Zn(2+)</name>
        <dbReference type="ChEBI" id="CHEBI:29105"/>
    </cofactor>
    <text evidence="1">Binds 2 Zn(2+) ions per subunit. One is catalytic and the other provides a structural contribution.</text>
</comment>
<dbReference type="GO" id="GO:0016020">
    <property type="term" value="C:membrane"/>
    <property type="evidence" value="ECO:0007669"/>
    <property type="project" value="TreeGrafter"/>
</dbReference>
<dbReference type="Pfam" id="PF00561">
    <property type="entry name" value="Abhydrolase_1"/>
    <property type="match status" value="1"/>
</dbReference>
<dbReference type="PRINTS" id="PR00412">
    <property type="entry name" value="EPOXHYDRLASE"/>
</dbReference>
<gene>
    <name evidence="3" type="ORF">I7I51_09119</name>
</gene>
<reference evidence="3" key="1">
    <citation type="submission" date="2021-01" db="EMBL/GenBank/DDBJ databases">
        <title>Chromosome-level genome assembly of a human fungal pathogen reveals clustering of transcriptionally co-regulated genes.</title>
        <authorList>
            <person name="Voorhies M."/>
            <person name="Cohen S."/>
            <person name="Shea T.P."/>
            <person name="Petrus S."/>
            <person name="Munoz J.F."/>
            <person name="Poplawski S."/>
            <person name="Goldman W.E."/>
            <person name="Michael T."/>
            <person name="Cuomo C.A."/>
            <person name="Sil A."/>
            <person name="Beyhan S."/>
        </authorList>
    </citation>
    <scope>NUCLEOTIDE SEQUENCE</scope>
    <source>
        <strain evidence="3">WU24</strain>
    </source>
</reference>
<dbReference type="Pfam" id="PF01116">
    <property type="entry name" value="F_bP_aldolase"/>
    <property type="match status" value="1"/>
</dbReference>
<keyword evidence="3" id="KW-0378">Hydrolase</keyword>
<dbReference type="InterPro" id="IPR000073">
    <property type="entry name" value="AB_hydrolase_1"/>
</dbReference>
<comment type="pathway">
    <text evidence="1">Carbohydrate degradation; glycolysis; D-glyceraldehyde 3-phosphate and glycerone phosphate from D-glucose: step 4/4.</text>
</comment>
<name>A0A8A1M4L5_AJECA</name>
<keyword evidence="1" id="KW-0479">Metal-binding</keyword>
<dbReference type="InterPro" id="IPR029058">
    <property type="entry name" value="AB_hydrolase_fold"/>
</dbReference>
<dbReference type="InterPro" id="IPR050266">
    <property type="entry name" value="AB_hydrolase_sf"/>
</dbReference>
<organism evidence="3 4">
    <name type="scientific">Ajellomyces capsulatus</name>
    <name type="common">Darling's disease fungus</name>
    <name type="synonym">Histoplasma capsulatum</name>
    <dbReference type="NCBI Taxonomy" id="5037"/>
    <lineage>
        <taxon>Eukaryota</taxon>
        <taxon>Fungi</taxon>
        <taxon>Dikarya</taxon>
        <taxon>Ascomycota</taxon>
        <taxon>Pezizomycotina</taxon>
        <taxon>Eurotiomycetes</taxon>
        <taxon>Eurotiomycetidae</taxon>
        <taxon>Onygenales</taxon>
        <taxon>Ajellomycetaceae</taxon>
        <taxon>Histoplasma</taxon>
    </lineage>
</organism>
<accession>A0A8A1M4L5</accession>
<dbReference type="SUPFAM" id="SSF53474">
    <property type="entry name" value="alpha/beta-Hydrolases"/>
    <property type="match status" value="1"/>
</dbReference>
<dbReference type="Proteomes" id="UP000663671">
    <property type="component" value="Chromosome 2"/>
</dbReference>
<evidence type="ECO:0000256" key="1">
    <source>
        <dbReference type="RuleBase" id="RU366023"/>
    </source>
</evidence>
<keyword evidence="1" id="KW-0862">Zinc</keyword>
<dbReference type="EMBL" id="CP069109">
    <property type="protein sequence ID" value="QSS59683.1"/>
    <property type="molecule type" value="Genomic_DNA"/>
</dbReference>
<evidence type="ECO:0000259" key="2">
    <source>
        <dbReference type="Pfam" id="PF00561"/>
    </source>
</evidence>
<dbReference type="SUPFAM" id="SSF51569">
    <property type="entry name" value="Aldolase"/>
    <property type="match status" value="1"/>
</dbReference>
<dbReference type="EC" id="4.1.2.13" evidence="1"/>
<dbReference type="Gene3D" id="3.40.50.1820">
    <property type="entry name" value="alpha/beta hydrolase"/>
    <property type="match status" value="1"/>
</dbReference>